<name>A0A4Y7PQS3_9AGAM</name>
<proteinExistence type="predicted"/>
<dbReference type="Pfam" id="PF01636">
    <property type="entry name" value="APH"/>
    <property type="match status" value="1"/>
</dbReference>
<dbReference type="Gene3D" id="3.30.200.20">
    <property type="entry name" value="Phosphorylase Kinase, domain 1"/>
    <property type="match status" value="1"/>
</dbReference>
<dbReference type="VEuPathDB" id="FungiDB:BD410DRAFT_843388"/>
<gene>
    <name evidence="2" type="ORF">BD410DRAFT_843388</name>
</gene>
<evidence type="ECO:0000259" key="1">
    <source>
        <dbReference type="Pfam" id="PF01636"/>
    </source>
</evidence>
<accession>A0A4Y7PQS3</accession>
<sequence length="301" mass="34720">MSSEMATIRYLEAHTKVPVPRVYEYNDQLDGGGVGTPYVIMSRVEGVPLQKLWREMDDHRRGLVLRQCAEIYLELLSHRFDKIGALFHNKDKGLVEEAWYIGPCPLPDEPTHVGATNGVFRSGADLETTRINAALEAVGEKFFGSENNEYTYIMLWFVRSLTPTIVDPSLDVDGFPIMPYDFHPSNIIVTESDSNPHITGIIDWEFSCTSATWIFCKYPYFITDSYQGATLEWRAERNARDRATFDTAMEEFEGKYFPKQGLHFTKSIASSRKVHAYEEIVWNEDMEYWEELFWIVFGDSQ</sequence>
<dbReference type="EMBL" id="ML170217">
    <property type="protein sequence ID" value="TDL17724.1"/>
    <property type="molecule type" value="Genomic_DNA"/>
</dbReference>
<dbReference type="InterPro" id="IPR051678">
    <property type="entry name" value="AGP_Transferase"/>
</dbReference>
<protein>
    <recommendedName>
        <fullName evidence="1">Aminoglycoside phosphotransferase domain-containing protein</fullName>
    </recommendedName>
</protein>
<keyword evidence="3" id="KW-1185">Reference proteome</keyword>
<dbReference type="Proteomes" id="UP000294933">
    <property type="component" value="Unassembled WGS sequence"/>
</dbReference>
<evidence type="ECO:0000313" key="2">
    <source>
        <dbReference type="EMBL" id="TDL17724.1"/>
    </source>
</evidence>
<reference evidence="2 3" key="1">
    <citation type="submission" date="2018-06" db="EMBL/GenBank/DDBJ databases">
        <title>A transcriptomic atlas of mushroom development highlights an independent origin of complex multicellularity.</title>
        <authorList>
            <consortium name="DOE Joint Genome Institute"/>
            <person name="Krizsan K."/>
            <person name="Almasi E."/>
            <person name="Merenyi Z."/>
            <person name="Sahu N."/>
            <person name="Viragh M."/>
            <person name="Koszo T."/>
            <person name="Mondo S."/>
            <person name="Kiss B."/>
            <person name="Balint B."/>
            <person name="Kues U."/>
            <person name="Barry K."/>
            <person name="Hegedus J.C."/>
            <person name="Henrissat B."/>
            <person name="Johnson J."/>
            <person name="Lipzen A."/>
            <person name="Ohm R."/>
            <person name="Nagy I."/>
            <person name="Pangilinan J."/>
            <person name="Yan J."/>
            <person name="Xiong Y."/>
            <person name="Grigoriev I.V."/>
            <person name="Hibbett D.S."/>
            <person name="Nagy L.G."/>
        </authorList>
    </citation>
    <scope>NUCLEOTIDE SEQUENCE [LARGE SCALE GENOMIC DNA]</scope>
    <source>
        <strain evidence="2 3">SZMC22713</strain>
    </source>
</reference>
<organism evidence="2 3">
    <name type="scientific">Rickenella mellea</name>
    <dbReference type="NCBI Taxonomy" id="50990"/>
    <lineage>
        <taxon>Eukaryota</taxon>
        <taxon>Fungi</taxon>
        <taxon>Dikarya</taxon>
        <taxon>Basidiomycota</taxon>
        <taxon>Agaricomycotina</taxon>
        <taxon>Agaricomycetes</taxon>
        <taxon>Hymenochaetales</taxon>
        <taxon>Rickenellaceae</taxon>
        <taxon>Rickenella</taxon>
    </lineage>
</organism>
<dbReference type="InterPro" id="IPR011009">
    <property type="entry name" value="Kinase-like_dom_sf"/>
</dbReference>
<dbReference type="SUPFAM" id="SSF56112">
    <property type="entry name" value="Protein kinase-like (PK-like)"/>
    <property type="match status" value="1"/>
</dbReference>
<dbReference type="AlphaFoldDB" id="A0A4Y7PQS3"/>
<dbReference type="PANTHER" id="PTHR21310:SF15">
    <property type="entry name" value="AMINOGLYCOSIDE PHOSPHOTRANSFERASE DOMAIN-CONTAINING PROTEIN"/>
    <property type="match status" value="1"/>
</dbReference>
<dbReference type="InterPro" id="IPR002575">
    <property type="entry name" value="Aminoglycoside_PTrfase"/>
</dbReference>
<dbReference type="PANTHER" id="PTHR21310">
    <property type="entry name" value="AMINOGLYCOSIDE PHOSPHOTRANSFERASE-RELATED-RELATED"/>
    <property type="match status" value="1"/>
</dbReference>
<feature type="domain" description="Aminoglycoside phosphotransferase" evidence="1">
    <location>
        <begin position="3"/>
        <end position="79"/>
    </location>
</feature>
<evidence type="ECO:0000313" key="3">
    <source>
        <dbReference type="Proteomes" id="UP000294933"/>
    </source>
</evidence>
<dbReference type="OrthoDB" id="2906425at2759"/>